<proteinExistence type="predicted"/>
<evidence type="ECO:0000313" key="3">
    <source>
        <dbReference type="Proteomes" id="UP000192333"/>
    </source>
</evidence>
<feature type="domain" description="DUF5615" evidence="1">
    <location>
        <begin position="1"/>
        <end position="101"/>
    </location>
</feature>
<accession>A0A1W2GYW0</accession>
<dbReference type="STRING" id="758820.SAMN00777080_0052"/>
<dbReference type="OrthoDB" id="8085537at2"/>
<evidence type="ECO:0000313" key="2">
    <source>
        <dbReference type="EMBL" id="SMD41528.1"/>
    </source>
</evidence>
<evidence type="ECO:0000259" key="1">
    <source>
        <dbReference type="Pfam" id="PF18480"/>
    </source>
</evidence>
<dbReference type="EMBL" id="LT838813">
    <property type="protein sequence ID" value="SMD41528.1"/>
    <property type="molecule type" value="Genomic_DNA"/>
</dbReference>
<dbReference type="InterPro" id="IPR041049">
    <property type="entry name" value="DUF5615"/>
</dbReference>
<organism evidence="2 3">
    <name type="scientific">Aquiflexum balticum DSM 16537</name>
    <dbReference type="NCBI Taxonomy" id="758820"/>
    <lineage>
        <taxon>Bacteria</taxon>
        <taxon>Pseudomonadati</taxon>
        <taxon>Bacteroidota</taxon>
        <taxon>Cytophagia</taxon>
        <taxon>Cytophagales</taxon>
        <taxon>Cyclobacteriaceae</taxon>
        <taxon>Aquiflexum</taxon>
    </lineage>
</organism>
<sequence length="107" mass="12386">MKLLLDENLPKRLKVDLMEFEVSTVSDNGWAGKKNGELMKLMEENNFDILLTFDKNLQFQQNFKKYSLAVFVLTAKDNTYKTLKELMPIVTQKIKSGFKPGPEIIIK</sequence>
<name>A0A1W2GYW0_9BACT</name>
<keyword evidence="3" id="KW-1185">Reference proteome</keyword>
<dbReference type="Proteomes" id="UP000192333">
    <property type="component" value="Chromosome I"/>
</dbReference>
<gene>
    <name evidence="2" type="ORF">SAMN00777080_0052</name>
</gene>
<dbReference type="RefSeq" id="WP_084118404.1">
    <property type="nucleotide sequence ID" value="NZ_LT838813.1"/>
</dbReference>
<protein>
    <recommendedName>
        <fullName evidence="1">DUF5615 domain-containing protein</fullName>
    </recommendedName>
</protein>
<dbReference type="AlphaFoldDB" id="A0A1W2GYW0"/>
<dbReference type="Pfam" id="PF18480">
    <property type="entry name" value="DUF5615"/>
    <property type="match status" value="1"/>
</dbReference>
<reference evidence="3" key="1">
    <citation type="submission" date="2017-04" db="EMBL/GenBank/DDBJ databases">
        <authorList>
            <person name="Varghese N."/>
            <person name="Submissions S."/>
        </authorList>
    </citation>
    <scope>NUCLEOTIDE SEQUENCE [LARGE SCALE GENOMIC DNA]</scope>
    <source>
        <strain evidence="3">DSM 16537</strain>
    </source>
</reference>